<protein>
    <submittedName>
        <fullName evidence="1">Short-chain dehydrogenase reductase sdr</fullName>
    </submittedName>
</protein>
<accession>A0ACC3ZGG4</accession>
<name>A0ACC3ZGG4_COLTU</name>
<evidence type="ECO:0000313" key="2">
    <source>
        <dbReference type="Proteomes" id="UP000805649"/>
    </source>
</evidence>
<comment type="caution">
    <text evidence="1">The sequence shown here is derived from an EMBL/GenBank/DDBJ whole genome shotgun (WGS) entry which is preliminary data.</text>
</comment>
<sequence length="295" mass="31303">MADPASRKSTLAVVAVNQDLRGRIALVTGASRGIGRAIALNLATRGASILATCSSATSMHHIDSLGEHIEELYSSSPYEAPKIVGLAADVLSADFHDQVANKVRDAFGGKVNIIVNNAAYCDFRPVGELDAEYVQKILQGNIQCLVMLMDTLFKRDYIQRESRVINISSDVTRCPIPFSYLLTERSGMAVFASTKAAMDCLTRCWADILSLDQKTFGTTVNSLSVGGTATDAFIDHNTPELKAAALGVLGERKPPHKGLGRPEDVAGVAGLIASEESHWINGSVVSASGGAAKIL</sequence>
<dbReference type="EMBL" id="VUJX02000001">
    <property type="protein sequence ID" value="KAL0943038.1"/>
    <property type="molecule type" value="Genomic_DNA"/>
</dbReference>
<organism evidence="1 2">
    <name type="scientific">Colletotrichum truncatum</name>
    <name type="common">Anthracnose fungus</name>
    <name type="synonym">Colletotrichum capsici</name>
    <dbReference type="NCBI Taxonomy" id="5467"/>
    <lineage>
        <taxon>Eukaryota</taxon>
        <taxon>Fungi</taxon>
        <taxon>Dikarya</taxon>
        <taxon>Ascomycota</taxon>
        <taxon>Pezizomycotina</taxon>
        <taxon>Sordariomycetes</taxon>
        <taxon>Hypocreomycetidae</taxon>
        <taxon>Glomerellales</taxon>
        <taxon>Glomerellaceae</taxon>
        <taxon>Colletotrichum</taxon>
        <taxon>Colletotrichum truncatum species complex</taxon>
    </lineage>
</organism>
<evidence type="ECO:0000313" key="1">
    <source>
        <dbReference type="EMBL" id="KAL0943038.1"/>
    </source>
</evidence>
<keyword evidence="2" id="KW-1185">Reference proteome</keyword>
<proteinExistence type="predicted"/>
<gene>
    <name evidence="1" type="ORF">CTRU02_200924</name>
</gene>
<reference evidence="1 2" key="1">
    <citation type="journal article" date="2020" name="Phytopathology">
        <title>Genome Sequence Resources of Colletotrichum truncatum, C. plurivorum, C. musicola, and C. sojae: Four Species Pathogenic to Soybean (Glycine max).</title>
        <authorList>
            <person name="Rogerio F."/>
            <person name="Boufleur T.R."/>
            <person name="Ciampi-Guillardi M."/>
            <person name="Sukno S.A."/>
            <person name="Thon M.R."/>
            <person name="Massola Junior N.S."/>
            <person name="Baroncelli R."/>
        </authorList>
    </citation>
    <scope>NUCLEOTIDE SEQUENCE [LARGE SCALE GENOMIC DNA]</scope>
    <source>
        <strain evidence="1 2">CMES1059</strain>
    </source>
</reference>
<dbReference type="Proteomes" id="UP000805649">
    <property type="component" value="Unassembled WGS sequence"/>
</dbReference>